<dbReference type="OrthoDB" id="10251154at2759"/>
<organism evidence="8 9">
    <name type="scientific">Hermetia illucens</name>
    <name type="common">Black soldier fly</name>
    <dbReference type="NCBI Taxonomy" id="343691"/>
    <lineage>
        <taxon>Eukaryota</taxon>
        <taxon>Metazoa</taxon>
        <taxon>Ecdysozoa</taxon>
        <taxon>Arthropoda</taxon>
        <taxon>Hexapoda</taxon>
        <taxon>Insecta</taxon>
        <taxon>Pterygota</taxon>
        <taxon>Neoptera</taxon>
        <taxon>Endopterygota</taxon>
        <taxon>Diptera</taxon>
        <taxon>Brachycera</taxon>
        <taxon>Stratiomyomorpha</taxon>
        <taxon>Stratiomyidae</taxon>
        <taxon>Hermetiinae</taxon>
        <taxon>Hermetia</taxon>
    </lineage>
</organism>
<dbReference type="SMART" id="SM01033">
    <property type="entry name" value="BING4CT"/>
    <property type="match status" value="1"/>
</dbReference>
<keyword evidence="2" id="KW-0698">rRNA processing</keyword>
<feature type="domain" description="BING4 C-terminal" evidence="7">
    <location>
        <begin position="339"/>
        <end position="417"/>
    </location>
</feature>
<dbReference type="InterPro" id="IPR001680">
    <property type="entry name" value="WD40_rpt"/>
</dbReference>
<dbReference type="GO" id="GO:0030686">
    <property type="term" value="C:90S preribosome"/>
    <property type="evidence" value="ECO:0007669"/>
    <property type="project" value="TreeGrafter"/>
</dbReference>
<dbReference type="Gene3D" id="2.130.10.10">
    <property type="entry name" value="YVTN repeat-like/Quinoprotein amine dehydrogenase"/>
    <property type="match status" value="1"/>
</dbReference>
<dbReference type="InterPro" id="IPR015943">
    <property type="entry name" value="WD40/YVTN_repeat-like_dom_sf"/>
</dbReference>
<dbReference type="FunFam" id="2.130.10.10:FF:000378">
    <property type="entry name" value="U3 small nucleolar RNA-associated protein 7"/>
    <property type="match status" value="1"/>
</dbReference>
<dbReference type="GO" id="GO:0000462">
    <property type="term" value="P:maturation of SSU-rRNA from tricistronic rRNA transcript (SSU-rRNA, 5.8S rRNA, LSU-rRNA)"/>
    <property type="evidence" value="ECO:0007669"/>
    <property type="project" value="TreeGrafter"/>
</dbReference>
<reference evidence="8 9" key="1">
    <citation type="submission" date="2020-11" db="EMBL/GenBank/DDBJ databases">
        <authorList>
            <person name="Wallbank WR R."/>
            <person name="Pardo Diaz C."/>
            <person name="Kozak K."/>
            <person name="Martin S."/>
            <person name="Jiggins C."/>
            <person name="Moest M."/>
            <person name="Warren A I."/>
            <person name="Generalovic N T."/>
            <person name="Byers J.R.P. K."/>
            <person name="Montejo-Kovacevich G."/>
            <person name="Yen C E."/>
        </authorList>
    </citation>
    <scope>NUCLEOTIDE SEQUENCE [LARGE SCALE GENOMIC DNA]</scope>
</reference>
<dbReference type="InterPro" id="IPR036322">
    <property type="entry name" value="WD40_repeat_dom_sf"/>
</dbReference>
<evidence type="ECO:0000256" key="2">
    <source>
        <dbReference type="ARBA" id="ARBA00022552"/>
    </source>
</evidence>
<dbReference type="FunCoup" id="A0A7R8UUS4">
    <property type="interactions" value="1997"/>
</dbReference>
<dbReference type="GO" id="GO:0032040">
    <property type="term" value="C:small-subunit processome"/>
    <property type="evidence" value="ECO:0007669"/>
    <property type="project" value="TreeGrafter"/>
</dbReference>
<dbReference type="PROSITE" id="PS50294">
    <property type="entry name" value="WD_REPEATS_REGION"/>
    <property type="match status" value="1"/>
</dbReference>
<evidence type="ECO:0000256" key="1">
    <source>
        <dbReference type="ARBA" id="ARBA00004604"/>
    </source>
</evidence>
<name>A0A7R8UUS4_HERIL</name>
<evidence type="ECO:0000256" key="4">
    <source>
        <dbReference type="ARBA" id="ARBA00022737"/>
    </source>
</evidence>
<evidence type="ECO:0000256" key="3">
    <source>
        <dbReference type="ARBA" id="ARBA00022574"/>
    </source>
</evidence>
<dbReference type="PROSITE" id="PS50082">
    <property type="entry name" value="WD_REPEATS_2"/>
    <property type="match status" value="1"/>
</dbReference>
<evidence type="ECO:0000259" key="7">
    <source>
        <dbReference type="SMART" id="SM01033"/>
    </source>
</evidence>
<dbReference type="PROSITE" id="PS00678">
    <property type="entry name" value="WD_REPEATS_1"/>
    <property type="match status" value="1"/>
</dbReference>
<evidence type="ECO:0000256" key="5">
    <source>
        <dbReference type="ARBA" id="ARBA00023242"/>
    </source>
</evidence>
<dbReference type="Proteomes" id="UP000594454">
    <property type="component" value="Chromosome 4"/>
</dbReference>
<dbReference type="SUPFAM" id="SSF50978">
    <property type="entry name" value="WD40 repeat-like"/>
    <property type="match status" value="1"/>
</dbReference>
<dbReference type="InterPro" id="IPR019775">
    <property type="entry name" value="WD40_repeat_CS"/>
</dbReference>
<evidence type="ECO:0000313" key="9">
    <source>
        <dbReference type="Proteomes" id="UP000594454"/>
    </source>
</evidence>
<dbReference type="PANTHER" id="PTHR14085">
    <property type="entry name" value="WD-REPEAT PROTEIN BING4"/>
    <property type="match status" value="1"/>
</dbReference>
<evidence type="ECO:0000313" key="8">
    <source>
        <dbReference type="EMBL" id="CAD7087475.1"/>
    </source>
</evidence>
<dbReference type="Pfam" id="PF00400">
    <property type="entry name" value="WD40"/>
    <property type="match status" value="1"/>
</dbReference>
<sequence>MRKPEIDKKLLKKHLRGEHADEKGVKTKFFKEKLKRKEVYLEYAAEQAARAEILKNEEEGFIEADQDESTADYTQKEIVQNVDITAATKHFNLSLDFGPYRLRYTKNGRHLLLGGRRGHIAAFDWVTKRIHCEMNVMEEVADVSWLHLETMFACAQKNWVYFYDNQGTEIHCIKRMSRVNRMEFLPYHFLLATASSEGFLSWLDVSIGEIVAQYNSKAGDIRIMCQNPYNAVLCTGGSKGVVSMWSPTVREPLAKVLVHSTPMTAIAVDPKGMHLATGGLDRSLKVWDIRKLSGPLAVYKCGMAVNEIDISQKGVLAFSTGNICEMYKQTVMESENPSPYLRERVNDYVYGLRFCPYEDVLGVSTGKGFTSLLVPGSGEPNFDGLEANPFQTKKQRREHEVHALLEKIPMDLISLEPNEIRGVDVETLQDKVNAKKSILFVKPPRIDFKSRRKMKGKGGSANAAKNKQIVKDAKRKEFIKDAKKARDKVFEQHKEKSTTEDFIPLESSNATVLDRFKVKKKNK</sequence>
<dbReference type="EMBL" id="LR899012">
    <property type="protein sequence ID" value="CAD7087475.1"/>
    <property type="molecule type" value="Genomic_DNA"/>
</dbReference>
<dbReference type="InterPro" id="IPR040315">
    <property type="entry name" value="WDR46/Utp7"/>
</dbReference>
<proteinExistence type="predicted"/>
<keyword evidence="5" id="KW-0539">Nucleus</keyword>
<dbReference type="SMART" id="SM00320">
    <property type="entry name" value="WD40"/>
    <property type="match status" value="3"/>
</dbReference>
<feature type="repeat" description="WD" evidence="6">
    <location>
        <begin position="256"/>
        <end position="290"/>
    </location>
</feature>
<dbReference type="PANTHER" id="PTHR14085:SF3">
    <property type="entry name" value="WD REPEAT-CONTAINING PROTEIN 46"/>
    <property type="match status" value="1"/>
</dbReference>
<accession>A0A7R8UUS4</accession>
<dbReference type="Pfam" id="PF08149">
    <property type="entry name" value="BING4CT"/>
    <property type="match status" value="1"/>
</dbReference>
<protein>
    <recommendedName>
        <fullName evidence="7">BING4 C-terminal domain-containing protein</fullName>
    </recommendedName>
</protein>
<dbReference type="AlphaFoldDB" id="A0A7R8UUS4"/>
<evidence type="ECO:0000256" key="6">
    <source>
        <dbReference type="PROSITE-ProRule" id="PRU00221"/>
    </source>
</evidence>
<keyword evidence="4" id="KW-0677">Repeat</keyword>
<dbReference type="InterPro" id="IPR012952">
    <property type="entry name" value="BING4_C_dom"/>
</dbReference>
<comment type="subcellular location">
    <subcellularLocation>
        <location evidence="1">Nucleus</location>
        <location evidence="1">Nucleolus</location>
    </subcellularLocation>
</comment>
<dbReference type="InParanoid" id="A0A7R8UUS4"/>
<gene>
    <name evidence="8" type="ORF">HERILL_LOCUS10182</name>
</gene>
<keyword evidence="9" id="KW-1185">Reference proteome</keyword>
<keyword evidence="3 6" id="KW-0853">WD repeat</keyword>